<gene>
    <name evidence="2" type="ORF">SEV965_LOCUS26523</name>
</gene>
<feature type="region of interest" description="Disordered" evidence="1">
    <location>
        <begin position="194"/>
        <end position="221"/>
    </location>
</feature>
<organism evidence="2 3">
    <name type="scientific">Rotaria sordida</name>
    <dbReference type="NCBI Taxonomy" id="392033"/>
    <lineage>
        <taxon>Eukaryota</taxon>
        <taxon>Metazoa</taxon>
        <taxon>Spiralia</taxon>
        <taxon>Gnathifera</taxon>
        <taxon>Rotifera</taxon>
        <taxon>Eurotatoria</taxon>
        <taxon>Bdelloidea</taxon>
        <taxon>Philodinida</taxon>
        <taxon>Philodinidae</taxon>
        <taxon>Rotaria</taxon>
    </lineage>
</organism>
<evidence type="ECO:0000313" key="2">
    <source>
        <dbReference type="EMBL" id="CAF1305606.1"/>
    </source>
</evidence>
<dbReference type="Proteomes" id="UP000663889">
    <property type="component" value="Unassembled WGS sequence"/>
</dbReference>
<comment type="caution">
    <text evidence="2">The sequence shown here is derived from an EMBL/GenBank/DDBJ whole genome shotgun (WGS) entry which is preliminary data.</text>
</comment>
<accession>A0A815DSV8</accession>
<dbReference type="AlphaFoldDB" id="A0A815DSV8"/>
<proteinExistence type="predicted"/>
<reference evidence="2" key="1">
    <citation type="submission" date="2021-02" db="EMBL/GenBank/DDBJ databases">
        <authorList>
            <person name="Nowell W R."/>
        </authorList>
    </citation>
    <scope>NUCLEOTIDE SEQUENCE</scope>
</reference>
<protein>
    <submittedName>
        <fullName evidence="2">Uncharacterized protein</fullName>
    </submittedName>
</protein>
<name>A0A815DSV8_9BILA</name>
<dbReference type="EMBL" id="CAJNOU010002264">
    <property type="protein sequence ID" value="CAF1305606.1"/>
    <property type="molecule type" value="Genomic_DNA"/>
</dbReference>
<evidence type="ECO:0000256" key="1">
    <source>
        <dbReference type="SAM" id="MobiDB-lite"/>
    </source>
</evidence>
<evidence type="ECO:0000313" key="3">
    <source>
        <dbReference type="Proteomes" id="UP000663889"/>
    </source>
</evidence>
<sequence length="221" mass="24899">MSTSFSFDYLPADVLSLSGYDFFLLIKTVLGEPEANLLNKISIKSTTSLIQTEDPLDIFNYDIDDEELEKLKEELSFKLKNKKFVLKPGIDFDENIDVRASIKCKCNKLISLGKNDNKIQVSSYYKHLQSNGYDHMKNVKKVARELKSSQQQQQPSTPITLTPSCRSQTPLIGVAVVSPTNTQTTAQVDSSAFPNQAAHNGSKRRLISQSQQYRSTKRSRI</sequence>